<feature type="transmembrane region" description="Helical" evidence="5">
    <location>
        <begin position="552"/>
        <end position="571"/>
    </location>
</feature>
<dbReference type="NCBIfam" id="NF033902">
    <property type="entry name" value="iso_D2_wall_anc"/>
    <property type="match status" value="1"/>
</dbReference>
<evidence type="ECO:0000256" key="3">
    <source>
        <dbReference type="ARBA" id="ARBA00022729"/>
    </source>
</evidence>
<dbReference type="Pfam" id="PF00746">
    <property type="entry name" value="Gram_pos_anchor"/>
    <property type="match status" value="1"/>
</dbReference>
<name>A0ABW8KLT9_9BIFI</name>
<keyword evidence="5" id="KW-0812">Transmembrane</keyword>
<evidence type="ECO:0000313" key="8">
    <source>
        <dbReference type="Proteomes" id="UP001620273"/>
    </source>
</evidence>
<reference evidence="7 8" key="1">
    <citation type="submission" date="2022-09" db="EMBL/GenBank/DDBJ databases">
        <title>Genome sequencing of four strains from tibetan pig.</title>
        <authorList>
            <person name="Feng J."/>
        </authorList>
    </citation>
    <scope>NUCLEOTIDE SEQUENCE [LARGE SCALE GENOMIC DNA]</scope>
    <source>
        <strain evidence="7 8">11-1-1</strain>
    </source>
</reference>
<organism evidence="7 8">
    <name type="scientific">Bifidobacterium thermacidophilum</name>
    <dbReference type="NCBI Taxonomy" id="246618"/>
    <lineage>
        <taxon>Bacteria</taxon>
        <taxon>Bacillati</taxon>
        <taxon>Actinomycetota</taxon>
        <taxon>Actinomycetes</taxon>
        <taxon>Bifidobacteriales</taxon>
        <taxon>Bifidobacteriaceae</taxon>
        <taxon>Bifidobacterium</taxon>
    </lineage>
</organism>
<comment type="caution">
    <text evidence="7">The sequence shown here is derived from an EMBL/GenBank/DDBJ whole genome shotgun (WGS) entry which is preliminary data.</text>
</comment>
<dbReference type="InterPro" id="IPR013783">
    <property type="entry name" value="Ig-like_fold"/>
</dbReference>
<evidence type="ECO:0000313" key="7">
    <source>
        <dbReference type="EMBL" id="MFK3575525.1"/>
    </source>
</evidence>
<evidence type="ECO:0000256" key="2">
    <source>
        <dbReference type="ARBA" id="ARBA00022525"/>
    </source>
</evidence>
<keyword evidence="2" id="KW-0964">Secreted</keyword>
<dbReference type="InterPro" id="IPR026466">
    <property type="entry name" value="Fim_isopep_form_D2_dom"/>
</dbReference>
<dbReference type="InterPro" id="IPR019931">
    <property type="entry name" value="LPXTG_anchor"/>
</dbReference>
<feature type="domain" description="Gram-positive cocci surface proteins LPxTG" evidence="6">
    <location>
        <begin position="545"/>
        <end position="575"/>
    </location>
</feature>
<keyword evidence="8" id="KW-1185">Reference proteome</keyword>
<dbReference type="NCBIfam" id="TIGR01167">
    <property type="entry name" value="LPXTG_anchor"/>
    <property type="match status" value="1"/>
</dbReference>
<keyword evidence="5" id="KW-0472">Membrane</keyword>
<keyword evidence="1" id="KW-0134">Cell wall</keyword>
<evidence type="ECO:0000256" key="4">
    <source>
        <dbReference type="ARBA" id="ARBA00023088"/>
    </source>
</evidence>
<dbReference type="NCBIfam" id="TIGR04226">
    <property type="entry name" value="RrgB_K2N_iso_D2"/>
    <property type="match status" value="1"/>
</dbReference>
<dbReference type="Gene3D" id="2.60.40.740">
    <property type="match status" value="1"/>
</dbReference>
<protein>
    <submittedName>
        <fullName evidence="7">SpaH/EbpB family LPXTG-anchored major pilin</fullName>
    </submittedName>
</protein>
<dbReference type="PROSITE" id="PS50847">
    <property type="entry name" value="GRAM_POS_ANCHORING"/>
    <property type="match status" value="1"/>
</dbReference>
<dbReference type="InterPro" id="IPR048052">
    <property type="entry name" value="FM1-like"/>
</dbReference>
<evidence type="ECO:0000256" key="1">
    <source>
        <dbReference type="ARBA" id="ARBA00022512"/>
    </source>
</evidence>
<dbReference type="EMBL" id="JAOQBW010000001">
    <property type="protein sequence ID" value="MFK3575525.1"/>
    <property type="molecule type" value="Genomic_DNA"/>
</dbReference>
<dbReference type="Proteomes" id="UP001620273">
    <property type="component" value="Unassembled WGS sequence"/>
</dbReference>
<dbReference type="Gene3D" id="2.60.40.10">
    <property type="entry name" value="Immunoglobulins"/>
    <property type="match status" value="1"/>
</dbReference>
<keyword evidence="5" id="KW-1133">Transmembrane helix</keyword>
<gene>
    <name evidence="7" type="ORF">OCH74_01375</name>
</gene>
<sequence>MSASNQTRIPRLAATLLAVLGMLAMSVIATPRAHALTASQGGSITLQSTDDLTNRTFQAWEPIRISGVGEDNSLTVNITDDYLPYVRTAALGLPIDKDTTNGRTITQTSSKDDVIEAISHLAQRQQADKNDTEANSFAKKLQSTLASNHVAPTKTNDDFATLAGGERRLTDLDYGWYLIEETTGDDPASPSTEPGNSPVSLIMTTPVSGDVTITVKSKTPESHKNIVDADHSNQRKAAAVSQNTAIHYQLTFYVPTQWESQYTEKGFWFTMNDTLDQSLVFDKADAIQIGDDFSSTDGDKDFSDADGLYDISLTPATGTENGKTTLKWTFGDPTGADPSHNLKNKSLAGKWVKLYYTAHLSQDAPINEAVGNAYDVTYQHSPYTTEGGEKTPTEHPYVYTYNLAIDKIDGSSSNPLAGVQFEMYSDKECTHIVKFTQNGNTYEYDPNGSVTTLTTGSDGKIGVEGIAATTDGTHYYLKETKAAAGFRATSAVIDATLTLSGFSDQADKTTTDGQVQTPVYKLDAQGGYSSVDNSVLTIKNYRGLLPSTGAQGIILTSILGILLIGGGALMLRRNK</sequence>
<proteinExistence type="predicted"/>
<keyword evidence="4" id="KW-0572">Peptidoglycan-anchor</keyword>
<evidence type="ECO:0000256" key="5">
    <source>
        <dbReference type="SAM" id="Phobius"/>
    </source>
</evidence>
<dbReference type="InterPro" id="IPR041033">
    <property type="entry name" value="SpaA_PFL_dom_1"/>
</dbReference>
<evidence type="ECO:0000259" key="6">
    <source>
        <dbReference type="PROSITE" id="PS50847"/>
    </source>
</evidence>
<keyword evidence="3" id="KW-0732">Signal</keyword>
<dbReference type="Pfam" id="PF17802">
    <property type="entry name" value="SpaA"/>
    <property type="match status" value="1"/>
</dbReference>
<accession>A0ABW8KLT9</accession>
<dbReference type="RefSeq" id="WP_404439730.1">
    <property type="nucleotide sequence ID" value="NZ_JAOQBW010000001.1"/>
</dbReference>